<comment type="caution">
    <text evidence="2">The sequence shown here is derived from an EMBL/GenBank/DDBJ whole genome shotgun (WGS) entry which is preliminary data.</text>
</comment>
<dbReference type="EMBL" id="JAGSXJ010000001">
    <property type="protein sequence ID" value="KAH6696968.1"/>
    <property type="molecule type" value="Genomic_DNA"/>
</dbReference>
<accession>A0A9P8VN45</accession>
<sequence>MPPRQEQLWDQGDDWSGVASTAERRRLQNRLNQRASRQSTPRCTSLYLTLPT</sequence>
<dbReference type="Proteomes" id="UP000770015">
    <property type="component" value="Unassembled WGS sequence"/>
</dbReference>
<proteinExistence type="predicted"/>
<evidence type="ECO:0000313" key="2">
    <source>
        <dbReference type="EMBL" id="KAH6696968.1"/>
    </source>
</evidence>
<evidence type="ECO:0000256" key="1">
    <source>
        <dbReference type="SAM" id="MobiDB-lite"/>
    </source>
</evidence>
<dbReference type="AlphaFoldDB" id="A0A9P8VN45"/>
<evidence type="ECO:0000313" key="3">
    <source>
        <dbReference type="Proteomes" id="UP000770015"/>
    </source>
</evidence>
<feature type="region of interest" description="Disordered" evidence="1">
    <location>
        <begin position="29"/>
        <end position="52"/>
    </location>
</feature>
<feature type="compositionally biased region" description="Polar residues" evidence="1">
    <location>
        <begin position="35"/>
        <end position="52"/>
    </location>
</feature>
<organism evidence="2 3">
    <name type="scientific">Plectosphaerella plurivora</name>
    <dbReference type="NCBI Taxonomy" id="936078"/>
    <lineage>
        <taxon>Eukaryota</taxon>
        <taxon>Fungi</taxon>
        <taxon>Dikarya</taxon>
        <taxon>Ascomycota</taxon>
        <taxon>Pezizomycotina</taxon>
        <taxon>Sordariomycetes</taxon>
        <taxon>Hypocreomycetidae</taxon>
        <taxon>Glomerellales</taxon>
        <taxon>Plectosphaerellaceae</taxon>
        <taxon>Plectosphaerella</taxon>
    </lineage>
</organism>
<reference evidence="2" key="1">
    <citation type="journal article" date="2021" name="Nat. Commun.">
        <title>Genetic determinants of endophytism in the Arabidopsis root mycobiome.</title>
        <authorList>
            <person name="Mesny F."/>
            <person name="Miyauchi S."/>
            <person name="Thiergart T."/>
            <person name="Pickel B."/>
            <person name="Atanasova L."/>
            <person name="Karlsson M."/>
            <person name="Huettel B."/>
            <person name="Barry K.W."/>
            <person name="Haridas S."/>
            <person name="Chen C."/>
            <person name="Bauer D."/>
            <person name="Andreopoulos W."/>
            <person name="Pangilinan J."/>
            <person name="LaButti K."/>
            <person name="Riley R."/>
            <person name="Lipzen A."/>
            <person name="Clum A."/>
            <person name="Drula E."/>
            <person name="Henrissat B."/>
            <person name="Kohler A."/>
            <person name="Grigoriev I.V."/>
            <person name="Martin F.M."/>
            <person name="Hacquard S."/>
        </authorList>
    </citation>
    <scope>NUCLEOTIDE SEQUENCE</scope>
    <source>
        <strain evidence="2">MPI-SDFR-AT-0117</strain>
    </source>
</reference>
<gene>
    <name evidence="2" type="ORF">F5X68DRAFT_196418</name>
</gene>
<protein>
    <submittedName>
        <fullName evidence="2">Uncharacterized protein</fullName>
    </submittedName>
</protein>
<name>A0A9P8VN45_9PEZI</name>
<keyword evidence="3" id="KW-1185">Reference proteome</keyword>